<dbReference type="InterPro" id="IPR006204">
    <property type="entry name" value="GHMP_kinase_N_dom"/>
</dbReference>
<dbReference type="SUPFAM" id="SSF54211">
    <property type="entry name" value="Ribosomal protein S5 domain 2-like"/>
    <property type="match status" value="1"/>
</dbReference>
<dbReference type="EC" id="2.7.-.-" evidence="2"/>
<feature type="domain" description="GHMP kinase N-terminal" evidence="1">
    <location>
        <begin position="33"/>
        <end position="98"/>
    </location>
</feature>
<evidence type="ECO:0000313" key="2">
    <source>
        <dbReference type="EMBL" id="EQD48203.1"/>
    </source>
</evidence>
<proteinExistence type="predicted"/>
<reference evidence="2" key="2">
    <citation type="journal article" date="2014" name="ISME J.">
        <title>Microbial stratification in low pH oxic and suboxic macroscopic growths along an acid mine drainage.</title>
        <authorList>
            <person name="Mendez-Garcia C."/>
            <person name="Mesa V."/>
            <person name="Sprenger R.R."/>
            <person name="Richter M."/>
            <person name="Diez M.S."/>
            <person name="Solano J."/>
            <person name="Bargiela R."/>
            <person name="Golyshina O.V."/>
            <person name="Manteca A."/>
            <person name="Ramos J.L."/>
            <person name="Gallego J.R."/>
            <person name="Llorente I."/>
            <person name="Martins Dos Santos V.A."/>
            <person name="Jensen O.N."/>
            <person name="Pelaez A.I."/>
            <person name="Sanchez J."/>
            <person name="Ferrer M."/>
        </authorList>
    </citation>
    <scope>NUCLEOTIDE SEQUENCE</scope>
</reference>
<name>T0ZUJ1_9ZZZZ</name>
<dbReference type="AlphaFoldDB" id="T0ZUJ1"/>
<dbReference type="InterPro" id="IPR020568">
    <property type="entry name" value="Ribosomal_Su5_D2-typ_SF"/>
</dbReference>
<sequence>MPVPDAGSEAHFRLAPGRQIEVHPAGKLKAASAARVALDSLGATAFGGVLRLRCPIPIGLGLGSSTSDVLATLRAVCAAWGRQADADMLARLAVRAELASDPLMFDGTVLFAQRDGRVLEHWGHWSPEFLLLSVDTQPHSRGRDTLRLPVPRGADMLANYTGLLQQARAAFQAQDPAAIAAVATRSAELHQSTVPMRGFDALRALRSASGALGLQIAHSGTVAGLLFHPQTEPRTLEPLLGRIRSLGMATLGFSRTGHHGSPASA</sequence>
<comment type="caution">
    <text evidence="2">The sequence shown here is derived from an EMBL/GenBank/DDBJ whole genome shotgun (WGS) entry which is preliminary data.</text>
</comment>
<dbReference type="GO" id="GO:0005524">
    <property type="term" value="F:ATP binding"/>
    <property type="evidence" value="ECO:0007669"/>
    <property type="project" value="InterPro"/>
</dbReference>
<reference evidence="2" key="1">
    <citation type="submission" date="2013-08" db="EMBL/GenBank/DDBJ databases">
        <authorList>
            <person name="Mendez C."/>
            <person name="Richter M."/>
            <person name="Ferrer M."/>
            <person name="Sanchez J."/>
        </authorList>
    </citation>
    <scope>NUCLEOTIDE SEQUENCE</scope>
</reference>
<dbReference type="InterPro" id="IPR014721">
    <property type="entry name" value="Ribsml_uS5_D2-typ_fold_subgr"/>
</dbReference>
<dbReference type="GO" id="GO:0016301">
    <property type="term" value="F:kinase activity"/>
    <property type="evidence" value="ECO:0007669"/>
    <property type="project" value="UniProtKB-KW"/>
</dbReference>
<organism evidence="2">
    <name type="scientific">mine drainage metagenome</name>
    <dbReference type="NCBI Taxonomy" id="410659"/>
    <lineage>
        <taxon>unclassified sequences</taxon>
        <taxon>metagenomes</taxon>
        <taxon>ecological metagenomes</taxon>
    </lineage>
</organism>
<dbReference type="EMBL" id="AUZZ01005810">
    <property type="protein sequence ID" value="EQD48203.1"/>
    <property type="molecule type" value="Genomic_DNA"/>
</dbReference>
<dbReference type="Gene3D" id="3.30.230.10">
    <property type="match status" value="1"/>
</dbReference>
<protein>
    <submittedName>
        <fullName evidence="2">GHMP kinase</fullName>
        <ecNumber evidence="2">2.7.-.-</ecNumber>
    </submittedName>
</protein>
<keyword evidence="2" id="KW-0418">Kinase</keyword>
<evidence type="ECO:0000259" key="1">
    <source>
        <dbReference type="Pfam" id="PF00288"/>
    </source>
</evidence>
<dbReference type="Pfam" id="PF00288">
    <property type="entry name" value="GHMP_kinases_N"/>
    <property type="match status" value="1"/>
</dbReference>
<keyword evidence="2" id="KW-0808">Transferase</keyword>
<accession>T0ZUJ1</accession>
<gene>
    <name evidence="2" type="ORF">B2A_08074</name>
</gene>